<dbReference type="InterPro" id="IPR000994">
    <property type="entry name" value="Pept_M24"/>
</dbReference>
<dbReference type="Pfam" id="PF00557">
    <property type="entry name" value="Peptidase_M24"/>
    <property type="match status" value="1"/>
</dbReference>
<feature type="domain" description="Peptidase M24" evidence="6">
    <location>
        <begin position="1"/>
        <end position="36"/>
    </location>
</feature>
<dbReference type="PANTHER" id="PTHR43226:SF4">
    <property type="entry name" value="XAA-PRO AMINOPEPTIDASE 3"/>
    <property type="match status" value="1"/>
</dbReference>
<reference evidence="7" key="1">
    <citation type="submission" date="2016-10" db="EMBL/GenBank/DDBJ databases">
        <authorList>
            <person name="de Groot N.N."/>
        </authorList>
    </citation>
    <scope>NUCLEOTIDE SEQUENCE</scope>
</reference>
<keyword evidence="7" id="KW-0645">Protease</keyword>
<dbReference type="Gene3D" id="3.90.230.10">
    <property type="entry name" value="Creatinase/methionine aminopeptidase superfamily"/>
    <property type="match status" value="1"/>
</dbReference>
<evidence type="ECO:0000256" key="4">
    <source>
        <dbReference type="ARBA" id="ARBA00022801"/>
    </source>
</evidence>
<evidence type="ECO:0000259" key="6">
    <source>
        <dbReference type="Pfam" id="PF00557"/>
    </source>
</evidence>
<evidence type="ECO:0000256" key="2">
    <source>
        <dbReference type="ARBA" id="ARBA00008766"/>
    </source>
</evidence>
<dbReference type="EMBL" id="FPHS01000175">
    <property type="protein sequence ID" value="SFV79325.1"/>
    <property type="molecule type" value="Genomic_DNA"/>
</dbReference>
<dbReference type="GO" id="GO:0006508">
    <property type="term" value="P:proteolysis"/>
    <property type="evidence" value="ECO:0007669"/>
    <property type="project" value="TreeGrafter"/>
</dbReference>
<keyword evidence="4 7" id="KW-0378">Hydrolase</keyword>
<dbReference type="AlphaFoldDB" id="A0A1W1DDP4"/>
<evidence type="ECO:0000313" key="7">
    <source>
        <dbReference type="EMBL" id="SFV79325.1"/>
    </source>
</evidence>
<evidence type="ECO:0000256" key="5">
    <source>
        <dbReference type="ARBA" id="ARBA00023211"/>
    </source>
</evidence>
<protein>
    <submittedName>
        <fullName evidence="7">Xaa-Pro aminopeptidase</fullName>
        <ecNumber evidence="7">3.4.11.9</ecNumber>
    </submittedName>
</protein>
<evidence type="ECO:0000256" key="1">
    <source>
        <dbReference type="ARBA" id="ARBA00001936"/>
    </source>
</evidence>
<proteinExistence type="inferred from homology"/>
<dbReference type="PANTHER" id="PTHR43226">
    <property type="entry name" value="XAA-PRO AMINOPEPTIDASE 3"/>
    <property type="match status" value="1"/>
</dbReference>
<comment type="similarity">
    <text evidence="2">Belongs to the peptidase M24B family.</text>
</comment>
<keyword evidence="7" id="KW-0031">Aminopeptidase</keyword>
<keyword evidence="3" id="KW-0479">Metal-binding</keyword>
<dbReference type="GO" id="GO:0046872">
    <property type="term" value="F:metal ion binding"/>
    <property type="evidence" value="ECO:0007669"/>
    <property type="project" value="UniProtKB-KW"/>
</dbReference>
<comment type="cofactor">
    <cofactor evidence="1">
        <name>Mn(2+)</name>
        <dbReference type="ChEBI" id="CHEBI:29035"/>
    </cofactor>
</comment>
<dbReference type="EC" id="3.4.11.9" evidence="7"/>
<dbReference type="GO" id="GO:0004177">
    <property type="term" value="F:aminopeptidase activity"/>
    <property type="evidence" value="ECO:0007669"/>
    <property type="project" value="UniProtKB-KW"/>
</dbReference>
<gene>
    <name evidence="7" type="ORF">MNB_SUP05-11-505</name>
</gene>
<sequence length="60" mass="6803">MVTTVEPGIYIRKDDKINPIYWGIGIRIEDDILITNNGNTVLTGALVKEINDIESLMREK</sequence>
<dbReference type="SUPFAM" id="SSF55920">
    <property type="entry name" value="Creatinase/aminopeptidase"/>
    <property type="match status" value="1"/>
</dbReference>
<keyword evidence="5" id="KW-0464">Manganese</keyword>
<accession>A0A1W1DDP4</accession>
<organism evidence="7">
    <name type="scientific">hydrothermal vent metagenome</name>
    <dbReference type="NCBI Taxonomy" id="652676"/>
    <lineage>
        <taxon>unclassified sequences</taxon>
        <taxon>metagenomes</taxon>
        <taxon>ecological metagenomes</taxon>
    </lineage>
</organism>
<dbReference type="InterPro" id="IPR036005">
    <property type="entry name" value="Creatinase/aminopeptidase-like"/>
</dbReference>
<evidence type="ECO:0000256" key="3">
    <source>
        <dbReference type="ARBA" id="ARBA00022723"/>
    </source>
</evidence>
<name>A0A1W1DDP4_9ZZZZ</name>
<dbReference type="InterPro" id="IPR052433">
    <property type="entry name" value="X-Pro_dipept-like"/>
</dbReference>